<accession>A0A319BDD1</accession>
<name>A0A319BDD1_ASPVC</name>
<keyword evidence="2" id="KW-1185">Reference proteome</keyword>
<dbReference type="EMBL" id="KZ821647">
    <property type="protein sequence ID" value="PYH64023.1"/>
    <property type="molecule type" value="Genomic_DNA"/>
</dbReference>
<dbReference type="GeneID" id="37215638"/>
<protein>
    <submittedName>
        <fullName evidence="1">Uncharacterized protein</fullName>
    </submittedName>
</protein>
<dbReference type="AlphaFoldDB" id="A0A319BDD1"/>
<organism evidence="1 2">
    <name type="scientific">Aspergillus vadensis (strain CBS 113365 / IMI 142717 / IBT 24658)</name>
    <dbReference type="NCBI Taxonomy" id="1448311"/>
    <lineage>
        <taxon>Eukaryota</taxon>
        <taxon>Fungi</taxon>
        <taxon>Dikarya</taxon>
        <taxon>Ascomycota</taxon>
        <taxon>Pezizomycotina</taxon>
        <taxon>Eurotiomycetes</taxon>
        <taxon>Eurotiomycetidae</taxon>
        <taxon>Eurotiales</taxon>
        <taxon>Aspergillaceae</taxon>
        <taxon>Aspergillus</taxon>
        <taxon>Aspergillus subgen. Circumdati</taxon>
    </lineage>
</organism>
<dbReference type="Proteomes" id="UP000248405">
    <property type="component" value="Unassembled WGS sequence"/>
</dbReference>
<gene>
    <name evidence="1" type="ORF">BO88DRAFT_458515</name>
</gene>
<dbReference type="OrthoDB" id="4478402at2759"/>
<evidence type="ECO:0000313" key="2">
    <source>
        <dbReference type="Proteomes" id="UP000248405"/>
    </source>
</evidence>
<reference evidence="1" key="1">
    <citation type="submission" date="2016-12" db="EMBL/GenBank/DDBJ databases">
        <title>The genomes of Aspergillus section Nigri reveals drivers in fungal speciation.</title>
        <authorList>
            <consortium name="DOE Joint Genome Institute"/>
            <person name="Vesth T.C."/>
            <person name="Nybo J."/>
            <person name="Theobald S."/>
            <person name="Brandl J."/>
            <person name="Frisvad J.C."/>
            <person name="Nielsen K.F."/>
            <person name="Lyhne E.K."/>
            <person name="Kogle M.E."/>
            <person name="Kuo A."/>
            <person name="Riley R."/>
            <person name="Clum A."/>
            <person name="Nolan M."/>
            <person name="Lipzen A."/>
            <person name="Salamov A."/>
            <person name="Henrissat B."/>
            <person name="Wiebenga A."/>
            <person name="De Vries R.P."/>
            <person name="Grigoriev I.V."/>
            <person name="Mortensen U.H."/>
            <person name="Andersen M.R."/>
            <person name="Baker S.E."/>
        </authorList>
    </citation>
    <scope>NUCLEOTIDE SEQUENCE [LARGE SCALE GENOMIC DNA]</scope>
    <source>
        <strain evidence="1">CBS 113365</strain>
    </source>
</reference>
<dbReference type="RefSeq" id="XP_025557817.1">
    <property type="nucleotide sequence ID" value="XM_025711046.1"/>
</dbReference>
<evidence type="ECO:0000313" key="1">
    <source>
        <dbReference type="EMBL" id="PYH64023.1"/>
    </source>
</evidence>
<proteinExistence type="predicted"/>
<sequence>MRAGKYVIQSGKGHNFNGLQQVSDSESRLCSIMDRDKQDKKHRRYGPENIKEIISVAILERLPITKTSKAPMTYVKLKWTNIKEEDKNLYRDGTN</sequence>